<keyword evidence="1" id="KW-0472">Membrane</keyword>
<name>A0AAN9N5I3_PHACN</name>
<reference evidence="2 3" key="1">
    <citation type="submission" date="2024-01" db="EMBL/GenBank/DDBJ databases">
        <title>The genomes of 5 underutilized Papilionoideae crops provide insights into root nodulation and disease resistanc.</title>
        <authorList>
            <person name="Jiang F."/>
        </authorList>
    </citation>
    <scope>NUCLEOTIDE SEQUENCE [LARGE SCALE GENOMIC DNA]</scope>
    <source>
        <strain evidence="2">JINMINGXINNONG_FW02</strain>
        <tissue evidence="2">Leaves</tissue>
    </source>
</reference>
<evidence type="ECO:0000313" key="3">
    <source>
        <dbReference type="Proteomes" id="UP001374584"/>
    </source>
</evidence>
<keyword evidence="1" id="KW-1133">Transmembrane helix</keyword>
<keyword evidence="3" id="KW-1185">Reference proteome</keyword>
<comment type="caution">
    <text evidence="2">The sequence shown here is derived from an EMBL/GenBank/DDBJ whole genome shotgun (WGS) entry which is preliminary data.</text>
</comment>
<proteinExistence type="predicted"/>
<evidence type="ECO:0000313" key="2">
    <source>
        <dbReference type="EMBL" id="KAK7366777.1"/>
    </source>
</evidence>
<dbReference type="Proteomes" id="UP001374584">
    <property type="component" value="Unassembled WGS sequence"/>
</dbReference>
<dbReference type="EMBL" id="JAYMYR010000004">
    <property type="protein sequence ID" value="KAK7366777.1"/>
    <property type="molecule type" value="Genomic_DNA"/>
</dbReference>
<keyword evidence="1" id="KW-0812">Transmembrane</keyword>
<organism evidence="2 3">
    <name type="scientific">Phaseolus coccineus</name>
    <name type="common">Scarlet runner bean</name>
    <name type="synonym">Phaseolus multiflorus</name>
    <dbReference type="NCBI Taxonomy" id="3886"/>
    <lineage>
        <taxon>Eukaryota</taxon>
        <taxon>Viridiplantae</taxon>
        <taxon>Streptophyta</taxon>
        <taxon>Embryophyta</taxon>
        <taxon>Tracheophyta</taxon>
        <taxon>Spermatophyta</taxon>
        <taxon>Magnoliopsida</taxon>
        <taxon>eudicotyledons</taxon>
        <taxon>Gunneridae</taxon>
        <taxon>Pentapetalae</taxon>
        <taxon>rosids</taxon>
        <taxon>fabids</taxon>
        <taxon>Fabales</taxon>
        <taxon>Fabaceae</taxon>
        <taxon>Papilionoideae</taxon>
        <taxon>50 kb inversion clade</taxon>
        <taxon>NPAAA clade</taxon>
        <taxon>indigoferoid/millettioid clade</taxon>
        <taxon>Phaseoleae</taxon>
        <taxon>Phaseolus</taxon>
    </lineage>
</organism>
<protein>
    <submittedName>
        <fullName evidence="2">Uncharacterized protein</fullName>
    </submittedName>
</protein>
<evidence type="ECO:0000256" key="1">
    <source>
        <dbReference type="SAM" id="Phobius"/>
    </source>
</evidence>
<gene>
    <name evidence="2" type="ORF">VNO80_08774</name>
</gene>
<dbReference type="AlphaFoldDB" id="A0AAN9N5I3"/>
<feature type="transmembrane region" description="Helical" evidence="1">
    <location>
        <begin position="49"/>
        <end position="70"/>
    </location>
</feature>
<sequence length="71" mass="8042">MKPTKKGYYGHMLTQEDTLLSGPIKAQPLLQTETTTTEEQRSTQHQIHLILFFITSFPVPLPPSLCFVLAQ</sequence>
<accession>A0AAN9N5I3</accession>